<comment type="pathway">
    <text evidence="4">Cofactor biosynthesis; adenosylcobalamin biosynthesis; adenosylcobalamin from cob(II)yrinate a,c-diamide: step 2/7.</text>
</comment>
<dbReference type="InterPro" id="IPR029499">
    <property type="entry name" value="PduO-typ"/>
</dbReference>
<dbReference type="RefSeq" id="WP_425346570.1">
    <property type="nucleotide sequence ID" value="NZ_JBGUBD010000010.1"/>
</dbReference>
<dbReference type="Gene3D" id="1.20.1200.10">
    <property type="entry name" value="Cobalamin adenosyltransferase-like"/>
    <property type="match status" value="1"/>
</dbReference>
<reference evidence="6 7" key="1">
    <citation type="submission" date="2024-08" db="EMBL/GenBank/DDBJ databases">
        <title>Whole-genome sequencing of halo(alkali)philic microorganisms from hypersaline lakes.</title>
        <authorList>
            <person name="Sorokin D.Y."/>
            <person name="Merkel A.Y."/>
            <person name="Messina E."/>
            <person name="Yakimov M."/>
        </authorList>
    </citation>
    <scope>NUCLEOTIDE SEQUENCE [LARGE SCALE GENOMIC DNA]</scope>
    <source>
        <strain evidence="6 7">AB-hyl4</strain>
    </source>
</reference>
<protein>
    <recommendedName>
        <fullName evidence="4">Corrinoid adenosyltransferase</fullName>
        <ecNumber evidence="4">2.5.1.17</ecNumber>
    </recommendedName>
    <alternativeName>
        <fullName evidence="4">Cob(II)alamin adenosyltransferase</fullName>
    </alternativeName>
    <alternativeName>
        <fullName evidence="4">Cob(II)yrinic acid a,c-diamide adenosyltransferase</fullName>
    </alternativeName>
    <alternativeName>
        <fullName evidence="4">Cobinamide/cobalamin adenosyltransferase</fullName>
    </alternativeName>
</protein>
<keyword evidence="2 4" id="KW-0547">Nucleotide-binding</keyword>
<evidence type="ECO:0000256" key="2">
    <source>
        <dbReference type="ARBA" id="ARBA00022741"/>
    </source>
</evidence>
<dbReference type="NCBIfam" id="TIGR00636">
    <property type="entry name" value="PduO_Nterm"/>
    <property type="match status" value="1"/>
</dbReference>
<dbReference type="PANTHER" id="PTHR12213">
    <property type="entry name" value="CORRINOID ADENOSYLTRANSFERASE"/>
    <property type="match status" value="1"/>
</dbReference>
<keyword evidence="1 4" id="KW-0808">Transferase</keyword>
<comment type="similarity">
    <text evidence="4">Belongs to the Cob(I)alamin adenosyltransferase family.</text>
</comment>
<dbReference type="GO" id="GO:0008817">
    <property type="term" value="F:corrinoid adenosyltransferase activity"/>
    <property type="evidence" value="ECO:0007669"/>
    <property type="project" value="UniProtKB-EC"/>
</dbReference>
<feature type="domain" description="Cobalamin adenosyltransferase-like" evidence="5">
    <location>
        <begin position="3"/>
        <end position="172"/>
    </location>
</feature>
<evidence type="ECO:0000313" key="6">
    <source>
        <dbReference type="EMBL" id="MFA9479645.1"/>
    </source>
</evidence>
<keyword evidence="7" id="KW-1185">Reference proteome</keyword>
<dbReference type="Pfam" id="PF01923">
    <property type="entry name" value="Cob_adeno_trans"/>
    <property type="match status" value="1"/>
</dbReference>
<organism evidence="6 7">
    <name type="scientific">Natronomicrosphaera hydrolytica</name>
    <dbReference type="NCBI Taxonomy" id="3242702"/>
    <lineage>
        <taxon>Bacteria</taxon>
        <taxon>Pseudomonadati</taxon>
        <taxon>Planctomycetota</taxon>
        <taxon>Phycisphaerae</taxon>
        <taxon>Phycisphaerales</taxon>
        <taxon>Phycisphaeraceae</taxon>
        <taxon>Natronomicrosphaera</taxon>
    </lineage>
</organism>
<gene>
    <name evidence="6" type="ORF">ACERK3_15255</name>
</gene>
<dbReference type="Proteomes" id="UP001575105">
    <property type="component" value="Unassembled WGS sequence"/>
</dbReference>
<evidence type="ECO:0000256" key="3">
    <source>
        <dbReference type="ARBA" id="ARBA00022840"/>
    </source>
</evidence>
<comment type="caution">
    <text evidence="6">The sequence shown here is derived from an EMBL/GenBank/DDBJ whole genome shotgun (WGS) entry which is preliminary data.</text>
</comment>
<name>A0ABV4U7S1_9BACT</name>
<evidence type="ECO:0000313" key="7">
    <source>
        <dbReference type="Proteomes" id="UP001575105"/>
    </source>
</evidence>
<dbReference type="InterPro" id="IPR016030">
    <property type="entry name" value="CblAdoTrfase-like"/>
</dbReference>
<keyword evidence="4" id="KW-0169">Cobalamin biosynthesis</keyword>
<dbReference type="EC" id="2.5.1.17" evidence="4"/>
<evidence type="ECO:0000256" key="1">
    <source>
        <dbReference type="ARBA" id="ARBA00022679"/>
    </source>
</evidence>
<dbReference type="EMBL" id="JBGUBD010000010">
    <property type="protein sequence ID" value="MFA9479645.1"/>
    <property type="molecule type" value="Genomic_DNA"/>
</dbReference>
<dbReference type="SUPFAM" id="SSF89028">
    <property type="entry name" value="Cobalamin adenosyltransferase-like"/>
    <property type="match status" value="1"/>
</dbReference>
<comment type="catalytic activity">
    <reaction evidence="4">
        <text>2 cob(II)alamin + reduced [electron-transfer flavoprotein] + 2 ATP = 2 adenosylcob(III)alamin + 2 triphosphate + oxidized [electron-transfer flavoprotein] + 3 H(+)</text>
        <dbReference type="Rhea" id="RHEA:28671"/>
        <dbReference type="Rhea" id="RHEA-COMP:10685"/>
        <dbReference type="Rhea" id="RHEA-COMP:10686"/>
        <dbReference type="ChEBI" id="CHEBI:15378"/>
        <dbReference type="ChEBI" id="CHEBI:16304"/>
        <dbReference type="ChEBI" id="CHEBI:18036"/>
        <dbReference type="ChEBI" id="CHEBI:18408"/>
        <dbReference type="ChEBI" id="CHEBI:30616"/>
        <dbReference type="ChEBI" id="CHEBI:57692"/>
        <dbReference type="ChEBI" id="CHEBI:58307"/>
        <dbReference type="EC" id="2.5.1.17"/>
    </reaction>
</comment>
<accession>A0ABV4U7S1</accession>
<dbReference type="PANTHER" id="PTHR12213:SF0">
    <property type="entry name" value="CORRINOID ADENOSYLTRANSFERASE MMAB"/>
    <property type="match status" value="1"/>
</dbReference>
<sequence length="188" mass="20807">MKLYTGRGDEGQTDLFGGQRIDKDALRVEAMGAVDELNAWLGLAAAKNEFDDLRGLLLALQSRLFELGADLATPRTGSKGQPNEPAAIPRIDQAKIEDLEQQIDRIDDHLPTMKQFILPGGTELAAKLHTARTVCRRAERICVALNRHEPVGDEIGIYLNRLSDLLFAMARRANQLAGVRDVPWKVQP</sequence>
<keyword evidence="3 4" id="KW-0067">ATP-binding</keyword>
<dbReference type="InterPro" id="IPR036451">
    <property type="entry name" value="CblAdoTrfase-like_sf"/>
</dbReference>
<evidence type="ECO:0000256" key="4">
    <source>
        <dbReference type="RuleBase" id="RU366026"/>
    </source>
</evidence>
<evidence type="ECO:0000259" key="5">
    <source>
        <dbReference type="Pfam" id="PF01923"/>
    </source>
</evidence>
<comment type="catalytic activity">
    <reaction evidence="4">
        <text>2 cob(II)yrinate a,c diamide + reduced [electron-transfer flavoprotein] + 2 ATP = 2 adenosylcob(III)yrinate a,c-diamide + 2 triphosphate + oxidized [electron-transfer flavoprotein] + 3 H(+)</text>
        <dbReference type="Rhea" id="RHEA:11528"/>
        <dbReference type="Rhea" id="RHEA-COMP:10685"/>
        <dbReference type="Rhea" id="RHEA-COMP:10686"/>
        <dbReference type="ChEBI" id="CHEBI:15378"/>
        <dbReference type="ChEBI" id="CHEBI:18036"/>
        <dbReference type="ChEBI" id="CHEBI:30616"/>
        <dbReference type="ChEBI" id="CHEBI:57692"/>
        <dbReference type="ChEBI" id="CHEBI:58307"/>
        <dbReference type="ChEBI" id="CHEBI:58503"/>
        <dbReference type="ChEBI" id="CHEBI:58537"/>
        <dbReference type="EC" id="2.5.1.17"/>
    </reaction>
</comment>
<proteinExistence type="inferred from homology"/>